<organism evidence="2 3">
    <name type="scientific">Coniosporium apollinis</name>
    <dbReference type="NCBI Taxonomy" id="61459"/>
    <lineage>
        <taxon>Eukaryota</taxon>
        <taxon>Fungi</taxon>
        <taxon>Dikarya</taxon>
        <taxon>Ascomycota</taxon>
        <taxon>Pezizomycotina</taxon>
        <taxon>Dothideomycetes</taxon>
        <taxon>Dothideomycetes incertae sedis</taxon>
        <taxon>Coniosporium</taxon>
    </lineage>
</organism>
<evidence type="ECO:0000313" key="2">
    <source>
        <dbReference type="EMBL" id="KAJ9665846.1"/>
    </source>
</evidence>
<sequence>MSQPNGVPPQMFREEDSIRVELTYSPLSITASTDFVKSPKAGAVVMFAGTTRDSFNDLPVKSLTYQSYPPLALRTLLSIASEIKAKHNLTAISIIHRLGTVPIGEESILILASSPHRHPAFAGASEALELTKEKAEVWKLEEFAGEGMGGVWRANRDGQMGVRMGKGEEEEAVSQANMGGGGEDVRGRAEGAKAAEKAADGEGADVSVGD</sequence>
<dbReference type="SUPFAM" id="SSF54690">
    <property type="entry name" value="Molybdopterin synthase subunit MoaE"/>
    <property type="match status" value="1"/>
</dbReference>
<dbReference type="InterPro" id="IPR036563">
    <property type="entry name" value="MoaE_sf"/>
</dbReference>
<dbReference type="EMBL" id="JAPDRL010000024">
    <property type="protein sequence ID" value="KAJ9665846.1"/>
    <property type="molecule type" value="Genomic_DNA"/>
</dbReference>
<dbReference type="PANTHER" id="PTHR23404">
    <property type="entry name" value="MOLYBDOPTERIN SYNTHASE RELATED"/>
    <property type="match status" value="1"/>
</dbReference>
<evidence type="ECO:0000256" key="1">
    <source>
        <dbReference type="SAM" id="MobiDB-lite"/>
    </source>
</evidence>
<proteinExistence type="predicted"/>
<feature type="region of interest" description="Disordered" evidence="1">
    <location>
        <begin position="165"/>
        <end position="210"/>
    </location>
</feature>
<comment type="caution">
    <text evidence="2">The sequence shown here is derived from an EMBL/GenBank/DDBJ whole genome shotgun (WGS) entry which is preliminary data.</text>
</comment>
<keyword evidence="3" id="KW-1185">Reference proteome</keyword>
<reference evidence="2" key="1">
    <citation type="submission" date="2022-10" db="EMBL/GenBank/DDBJ databases">
        <title>Culturing micro-colonial fungi from biological soil crusts in the Mojave desert and describing Neophaeococcomyces mojavensis, and introducing the new genera and species Taxawa tesnikishii.</title>
        <authorList>
            <person name="Kurbessoian T."/>
            <person name="Stajich J.E."/>
        </authorList>
    </citation>
    <scope>NUCLEOTIDE SEQUENCE</scope>
    <source>
        <strain evidence="2">TK_1</strain>
    </source>
</reference>
<dbReference type="Proteomes" id="UP001172684">
    <property type="component" value="Unassembled WGS sequence"/>
</dbReference>
<name>A0ABQ9NVZ6_9PEZI</name>
<gene>
    <name evidence="2" type="ORF">H2201_003970</name>
</gene>
<accession>A0ABQ9NVZ6</accession>
<feature type="compositionally biased region" description="Basic and acidic residues" evidence="1">
    <location>
        <begin position="183"/>
        <end position="200"/>
    </location>
</feature>
<dbReference type="CDD" id="cd00756">
    <property type="entry name" value="MoaE"/>
    <property type="match status" value="1"/>
</dbReference>
<dbReference type="InterPro" id="IPR003448">
    <property type="entry name" value="Mopterin_biosynth_MoaE"/>
</dbReference>
<protein>
    <submittedName>
        <fullName evidence="2">Uncharacterized protein</fullName>
    </submittedName>
</protein>
<dbReference type="Pfam" id="PF02391">
    <property type="entry name" value="MoaE"/>
    <property type="match status" value="1"/>
</dbReference>
<evidence type="ECO:0000313" key="3">
    <source>
        <dbReference type="Proteomes" id="UP001172684"/>
    </source>
</evidence>
<dbReference type="Gene3D" id="3.90.1170.40">
    <property type="entry name" value="Molybdopterin biosynthesis MoaE subunit"/>
    <property type="match status" value="1"/>
</dbReference>